<keyword evidence="6" id="KW-0198">Cysteine biosynthesis</keyword>
<feature type="modified residue" description="N6-(pyridoxal phosphate)lysine" evidence="8">
    <location>
        <position position="179"/>
    </location>
</feature>
<dbReference type="GO" id="GO:0030170">
    <property type="term" value="F:pyridoxal phosphate binding"/>
    <property type="evidence" value="ECO:0007669"/>
    <property type="project" value="InterPro"/>
</dbReference>
<evidence type="ECO:0000313" key="11">
    <source>
        <dbReference type="Proteomes" id="UP000887540"/>
    </source>
</evidence>
<comment type="pathway">
    <text evidence="2">Amino-acid biosynthesis; L-cysteine biosynthesis; L-cysteine from L-homocysteine and L-serine: step 2/2.</text>
</comment>
<evidence type="ECO:0000256" key="3">
    <source>
        <dbReference type="ARBA" id="ARBA00009077"/>
    </source>
</evidence>
<dbReference type="GO" id="GO:0005737">
    <property type="term" value="C:cytoplasm"/>
    <property type="evidence" value="ECO:0007669"/>
    <property type="project" value="TreeGrafter"/>
</dbReference>
<comment type="cofactor">
    <cofactor evidence="1 9">
        <name>pyridoxal 5'-phosphate</name>
        <dbReference type="ChEBI" id="CHEBI:597326"/>
    </cofactor>
</comment>
<dbReference type="Gene3D" id="3.90.1150.10">
    <property type="entry name" value="Aspartate Aminotransferase, domain 1"/>
    <property type="match status" value="1"/>
</dbReference>
<name>A0A914CCP7_9BILA</name>
<evidence type="ECO:0000256" key="6">
    <source>
        <dbReference type="ARBA" id="ARBA00023192"/>
    </source>
</evidence>
<dbReference type="PIRSF" id="PIRSF001434">
    <property type="entry name" value="CGS"/>
    <property type="match status" value="1"/>
</dbReference>
<organism evidence="11 12">
    <name type="scientific">Acrobeloides nanus</name>
    <dbReference type="NCBI Taxonomy" id="290746"/>
    <lineage>
        <taxon>Eukaryota</taxon>
        <taxon>Metazoa</taxon>
        <taxon>Ecdysozoa</taxon>
        <taxon>Nematoda</taxon>
        <taxon>Chromadorea</taxon>
        <taxon>Rhabditida</taxon>
        <taxon>Tylenchina</taxon>
        <taxon>Cephalobomorpha</taxon>
        <taxon>Cephaloboidea</taxon>
        <taxon>Cephalobidae</taxon>
        <taxon>Acrobeloides</taxon>
    </lineage>
</organism>
<proteinExistence type="inferred from homology"/>
<dbReference type="InterPro" id="IPR000277">
    <property type="entry name" value="Cys/Met-Metab_PyrdxlP-dep_enz"/>
</dbReference>
<feature type="region of interest" description="Disordered" evidence="10">
    <location>
        <begin position="367"/>
        <end position="390"/>
    </location>
</feature>
<dbReference type="PANTHER" id="PTHR11808:SF15">
    <property type="entry name" value="CYSTATHIONINE GAMMA-LYASE"/>
    <property type="match status" value="1"/>
</dbReference>
<dbReference type="FunFam" id="3.40.640.10:FF:000046">
    <property type="entry name" value="Cystathionine gamma-lyase"/>
    <property type="match status" value="1"/>
</dbReference>
<evidence type="ECO:0000256" key="4">
    <source>
        <dbReference type="ARBA" id="ARBA00012085"/>
    </source>
</evidence>
<dbReference type="Proteomes" id="UP000887540">
    <property type="component" value="Unplaced"/>
</dbReference>
<comment type="similarity">
    <text evidence="3 9">Belongs to the trans-sulfuration enzymes family.</text>
</comment>
<dbReference type="SUPFAM" id="SSF53383">
    <property type="entry name" value="PLP-dependent transferases"/>
    <property type="match status" value="1"/>
</dbReference>
<dbReference type="CDD" id="cd00614">
    <property type="entry name" value="CGS_like"/>
    <property type="match status" value="1"/>
</dbReference>
<evidence type="ECO:0000256" key="10">
    <source>
        <dbReference type="SAM" id="MobiDB-lite"/>
    </source>
</evidence>
<dbReference type="GO" id="GO:0019346">
    <property type="term" value="P:transsulfuration"/>
    <property type="evidence" value="ECO:0007669"/>
    <property type="project" value="InterPro"/>
</dbReference>
<dbReference type="WBParaSite" id="ACRNAN_Path_838.g3227.t1">
    <property type="protein sequence ID" value="ACRNAN_Path_838.g3227.t1"/>
    <property type="gene ID" value="ACRNAN_Path_838.g3227"/>
</dbReference>
<dbReference type="InterPro" id="IPR015424">
    <property type="entry name" value="PyrdxlP-dep_Trfase"/>
</dbReference>
<evidence type="ECO:0000256" key="9">
    <source>
        <dbReference type="RuleBase" id="RU362118"/>
    </source>
</evidence>
<keyword evidence="6" id="KW-0028">Amino-acid biosynthesis</keyword>
<protein>
    <recommendedName>
        <fullName evidence="4">cystathionine gamma-lyase</fullName>
        <ecNumber evidence="4">4.4.1.1</ecNumber>
    </recommendedName>
    <alternativeName>
        <fullName evidence="7">Gamma-cystathionase</fullName>
    </alternativeName>
</protein>
<evidence type="ECO:0000313" key="12">
    <source>
        <dbReference type="WBParaSite" id="ACRNAN_Path_838.g3227.t1"/>
    </source>
</evidence>
<dbReference type="AlphaFoldDB" id="A0A914CCP7"/>
<dbReference type="InterPro" id="IPR015422">
    <property type="entry name" value="PyrdxlP-dep_Trfase_small"/>
</dbReference>
<dbReference type="GO" id="GO:0019343">
    <property type="term" value="P:cysteine biosynthetic process via cystathionine"/>
    <property type="evidence" value="ECO:0007669"/>
    <property type="project" value="TreeGrafter"/>
</dbReference>
<sequence>IIPPISLSTTFKLAPSGKADSPYYYTEAGNPTRTALEENLAALENAGHCRIFPSGMAAIFSITMLVKSGEHILADEDIYADTISLIKKILQPTHGIEITFTEFTDIYAVKKSLKENTKLVFFESPTNPTLKVIDVEEVTKTVKNFNRDICVVVDNTFISPYFQRPLSFDVDMVIHSCTKYINGHADVLMGAVMTNCEKLDQHLYQMQKCTGSVPSAFDCYLVMRGTKTLHVRMRTHMENAIAVAKFLETCNQIEKVLYPLLESHPQHQIHMKQARGMSGMISFYIKDDEDGSATKMFLNNLQLIQNATSLGAAESLIVRCDMKYEEFSPPLRKGVANNLVRLSVGLEEKEDIIEDLKQALDSITDASGNLESKSGDNHSDFELINSTKGD</sequence>
<evidence type="ECO:0000256" key="1">
    <source>
        <dbReference type="ARBA" id="ARBA00001933"/>
    </source>
</evidence>
<dbReference type="Pfam" id="PF01053">
    <property type="entry name" value="Cys_Met_Meta_PP"/>
    <property type="match status" value="1"/>
</dbReference>
<dbReference type="InterPro" id="IPR015421">
    <property type="entry name" value="PyrdxlP-dep_Trfase_major"/>
</dbReference>
<reference evidence="12" key="1">
    <citation type="submission" date="2022-11" db="UniProtKB">
        <authorList>
            <consortium name="WormBaseParasite"/>
        </authorList>
    </citation>
    <scope>IDENTIFICATION</scope>
</reference>
<accession>A0A914CCP7</accession>
<evidence type="ECO:0000256" key="5">
    <source>
        <dbReference type="ARBA" id="ARBA00022898"/>
    </source>
</evidence>
<dbReference type="PANTHER" id="PTHR11808">
    <property type="entry name" value="TRANS-SULFURATION ENZYME FAMILY MEMBER"/>
    <property type="match status" value="1"/>
</dbReference>
<evidence type="ECO:0000256" key="2">
    <source>
        <dbReference type="ARBA" id="ARBA00005038"/>
    </source>
</evidence>
<evidence type="ECO:0000256" key="7">
    <source>
        <dbReference type="ARBA" id="ARBA00029853"/>
    </source>
</evidence>
<dbReference type="GO" id="GO:0004123">
    <property type="term" value="F:cystathionine gamma-lyase activity"/>
    <property type="evidence" value="ECO:0007669"/>
    <property type="project" value="TreeGrafter"/>
</dbReference>
<keyword evidence="5 8" id="KW-0663">Pyridoxal phosphate</keyword>
<keyword evidence="11" id="KW-1185">Reference proteome</keyword>
<dbReference type="EC" id="4.4.1.1" evidence="4"/>
<dbReference type="Gene3D" id="3.40.640.10">
    <property type="entry name" value="Type I PLP-dependent aspartate aminotransferase-like (Major domain)"/>
    <property type="match status" value="1"/>
</dbReference>
<evidence type="ECO:0000256" key="8">
    <source>
        <dbReference type="PIRSR" id="PIRSR001434-2"/>
    </source>
</evidence>